<sequence>MCSYNGKLLELKTEKENFGQLHDFTNESLNDKHDFIMKQVFSVVFAEFKQKHGDPPCEFVWFVTGSAGRKEQGIISDQDHGVIFAIDDPVVQEYFLALGSDVSDGLNTVGYPYCEGNVMSSNPVWCKSYIGWKQQIEKWMERENWESIRYLQIFYDSRGLIGNEVLVHELRELIHQYRHKYPSLLTRFLNNVMRIKKGVGIFGQFFVERTGAHRGSLHFKNTMYLPYVNSIRLLSIKEGITATSTLERIGMLRELGKYEALMKEYDSCFRRILCIRMSSFKDAADYRDVHFLNINKLTKDERMEVKHLLRKGIKLYQQVKRLIEKGC</sequence>
<evidence type="ECO:0000313" key="3">
    <source>
        <dbReference type="EMBL" id="RVT65651.1"/>
    </source>
</evidence>
<feature type="domain" description="DUF294" evidence="2">
    <location>
        <begin position="183"/>
        <end position="321"/>
    </location>
</feature>
<dbReference type="CDD" id="cd05401">
    <property type="entry name" value="NT_GlnE_GlnD_like"/>
    <property type="match status" value="1"/>
</dbReference>
<gene>
    <name evidence="3" type="ORF">EM808_09215</name>
</gene>
<keyword evidence="4" id="KW-1185">Reference proteome</keyword>
<dbReference type="AlphaFoldDB" id="A0A3S2TVU6"/>
<organism evidence="3 4">
    <name type="scientific">Niallia taxi</name>
    <dbReference type="NCBI Taxonomy" id="2499688"/>
    <lineage>
        <taxon>Bacteria</taxon>
        <taxon>Bacillati</taxon>
        <taxon>Bacillota</taxon>
        <taxon>Bacilli</taxon>
        <taxon>Bacillales</taxon>
        <taxon>Bacillaceae</taxon>
        <taxon>Niallia</taxon>
    </lineage>
</organism>
<evidence type="ECO:0000259" key="1">
    <source>
        <dbReference type="Pfam" id="PF03445"/>
    </source>
</evidence>
<dbReference type="GO" id="GO:0008773">
    <property type="term" value="F:[protein-PII] uridylyltransferase activity"/>
    <property type="evidence" value="ECO:0007669"/>
    <property type="project" value="InterPro"/>
</dbReference>
<accession>A0A3S2TVU6</accession>
<evidence type="ECO:0008006" key="5">
    <source>
        <dbReference type="Google" id="ProtNLM"/>
    </source>
</evidence>
<proteinExistence type="predicted"/>
<feature type="domain" description="Protein-PII uridylyltransferase N-terminal" evidence="1">
    <location>
        <begin position="30"/>
        <end position="143"/>
    </location>
</feature>
<dbReference type="InterPro" id="IPR018821">
    <property type="entry name" value="DUF294_put_nucleoTrafse_sb-bd"/>
</dbReference>
<evidence type="ECO:0000313" key="4">
    <source>
        <dbReference type="Proteomes" id="UP000288024"/>
    </source>
</evidence>
<dbReference type="EMBL" id="RZTZ01000002">
    <property type="protein sequence ID" value="RVT65651.1"/>
    <property type="molecule type" value="Genomic_DNA"/>
</dbReference>
<dbReference type="RefSeq" id="WP_127737869.1">
    <property type="nucleotide sequence ID" value="NZ_CAJCKN010000058.1"/>
</dbReference>
<dbReference type="Pfam" id="PF10335">
    <property type="entry name" value="DUF294_C"/>
    <property type="match status" value="1"/>
</dbReference>
<name>A0A3S2TVU6_9BACI</name>
<evidence type="ECO:0000259" key="2">
    <source>
        <dbReference type="Pfam" id="PF10335"/>
    </source>
</evidence>
<dbReference type="GeneID" id="87617630"/>
<comment type="caution">
    <text evidence="3">The sequence shown here is derived from an EMBL/GenBank/DDBJ whole genome shotgun (WGS) entry which is preliminary data.</text>
</comment>
<dbReference type="Pfam" id="PF03445">
    <property type="entry name" value="DUF294"/>
    <property type="match status" value="1"/>
</dbReference>
<protein>
    <recommendedName>
        <fullName evidence="5">Nucleotidyltransferase</fullName>
    </recommendedName>
</protein>
<reference evidence="3 4" key="1">
    <citation type="submission" date="2019-01" db="EMBL/GenBank/DDBJ databases">
        <title>Bacillus sp. M5HDSG1-1, whole genome shotgun sequence.</title>
        <authorList>
            <person name="Tuo L."/>
        </authorList>
    </citation>
    <scope>NUCLEOTIDE SEQUENCE [LARGE SCALE GENOMIC DNA]</scope>
    <source>
        <strain evidence="3 4">M5HDSG1-1</strain>
    </source>
</reference>
<dbReference type="Proteomes" id="UP000288024">
    <property type="component" value="Unassembled WGS sequence"/>
</dbReference>
<dbReference type="InterPro" id="IPR005105">
    <property type="entry name" value="GlnD_Uridyltrans_N"/>
</dbReference>